<evidence type="ECO:0000256" key="1">
    <source>
        <dbReference type="ARBA" id="ARBA00010835"/>
    </source>
</evidence>
<dbReference type="InterPro" id="IPR045853">
    <property type="entry name" value="Pep_chain_release_fac_I_sf"/>
</dbReference>
<comment type="similarity">
    <text evidence="1">Belongs to the prokaryotic/mitochondrial release factor family.</text>
</comment>
<accession>A0A644XTR6</accession>
<dbReference type="Gene3D" id="1.20.58.410">
    <property type="entry name" value="Release factor"/>
    <property type="match status" value="1"/>
</dbReference>
<evidence type="ECO:0000313" key="4">
    <source>
        <dbReference type="EMBL" id="MPM19479.1"/>
    </source>
</evidence>
<dbReference type="GO" id="GO:0016149">
    <property type="term" value="F:translation release factor activity, codon specific"/>
    <property type="evidence" value="ECO:0007669"/>
    <property type="project" value="InterPro"/>
</dbReference>
<dbReference type="PANTHER" id="PTHR43116">
    <property type="entry name" value="PEPTIDE CHAIN RELEASE FACTOR 2"/>
    <property type="match status" value="1"/>
</dbReference>
<dbReference type="InterPro" id="IPR000352">
    <property type="entry name" value="Pep_chain_release_fac_I"/>
</dbReference>
<dbReference type="Pfam" id="PF00472">
    <property type="entry name" value="RF-1"/>
    <property type="match status" value="1"/>
</dbReference>
<dbReference type="Gene3D" id="3.30.160.20">
    <property type="match status" value="1"/>
</dbReference>
<gene>
    <name evidence="4" type="primary">prfB_24</name>
    <name evidence="4" type="ORF">SDC9_65903</name>
</gene>
<dbReference type="Gene3D" id="3.30.70.1660">
    <property type="match status" value="1"/>
</dbReference>
<dbReference type="InterPro" id="IPR004374">
    <property type="entry name" value="PrfB"/>
</dbReference>
<dbReference type="SUPFAM" id="SSF75620">
    <property type="entry name" value="Release factor"/>
    <property type="match status" value="1"/>
</dbReference>
<name>A0A644XTR6_9ZZZZ</name>
<comment type="caution">
    <text evidence="4">The sequence shown here is derived from an EMBL/GenBank/DDBJ whole genome shotgun (WGS) entry which is preliminary data.</text>
</comment>
<dbReference type="FunFam" id="3.30.160.20:FF:000004">
    <property type="entry name" value="Peptide chain release factor 1"/>
    <property type="match status" value="1"/>
</dbReference>
<sequence length="411" mass="46801">MFRRFQLESPRVALYRPRSFLYNVKVTVKLLKSKVWYRLLQFDEYKIKLNNLLPALEDLERALNLDSAVKELDLLDAESAADGFWDNLEKSQKTLQRIKVLRGKLEAQQKRRSLWSDLMTLCEMGSEEEDLSLLPELETGFASLSENMETARLQTLLTGEYDSANAILTFHAGAGGTEAQDWAQMLYRMYTRWAERHGFTYQVLDYLDGDEAGMKSATILIQGENAYGYLKGEHGVHRLVRVSPFDANARRHTSFAALEVMPEIPDDVEVDIRPEDIKMDVFRSSGAGGQHVNKTSSAVRLTHIPTGVVVACQTERSQFQNKDTCMRMLRSRLIQIKTQEHLEKISDIKGIQLKIEWGSQIRSYVFMPYQLVKDNRTAYESGNISSVMDGDLDGFINAFLTAQATGSWATK</sequence>
<evidence type="ECO:0000256" key="2">
    <source>
        <dbReference type="ARBA" id="ARBA00022917"/>
    </source>
</evidence>
<dbReference type="AlphaFoldDB" id="A0A644XTR6"/>
<protein>
    <submittedName>
        <fullName evidence="4">Peptide chain release factor 2</fullName>
    </submittedName>
</protein>
<evidence type="ECO:0000259" key="3">
    <source>
        <dbReference type="PROSITE" id="PS00745"/>
    </source>
</evidence>
<keyword evidence="2" id="KW-0648">Protein biosynthesis</keyword>
<dbReference type="HAMAP" id="MF_00094">
    <property type="entry name" value="Rel_fac_2"/>
    <property type="match status" value="1"/>
</dbReference>
<dbReference type="SMART" id="SM00937">
    <property type="entry name" value="PCRF"/>
    <property type="match status" value="1"/>
</dbReference>
<dbReference type="PROSITE" id="PS00745">
    <property type="entry name" value="RF_PROK_I"/>
    <property type="match status" value="1"/>
</dbReference>
<dbReference type="InterPro" id="IPR005139">
    <property type="entry name" value="PCRF"/>
</dbReference>
<dbReference type="EMBL" id="VSSQ01003186">
    <property type="protein sequence ID" value="MPM19479.1"/>
    <property type="molecule type" value="Genomic_DNA"/>
</dbReference>
<reference evidence="4" key="1">
    <citation type="submission" date="2019-08" db="EMBL/GenBank/DDBJ databases">
        <authorList>
            <person name="Kucharzyk K."/>
            <person name="Murdoch R.W."/>
            <person name="Higgins S."/>
            <person name="Loffler F."/>
        </authorList>
    </citation>
    <scope>NUCLEOTIDE SEQUENCE</scope>
</reference>
<proteinExistence type="inferred from homology"/>
<feature type="domain" description="Prokaryotic-type class I peptide chain release factors" evidence="3">
    <location>
        <begin position="283"/>
        <end position="299"/>
    </location>
</feature>
<dbReference type="GO" id="GO:0005737">
    <property type="term" value="C:cytoplasm"/>
    <property type="evidence" value="ECO:0007669"/>
    <property type="project" value="InterPro"/>
</dbReference>
<dbReference type="Pfam" id="PF03462">
    <property type="entry name" value="PCRF"/>
    <property type="match status" value="1"/>
</dbReference>
<dbReference type="NCBIfam" id="TIGR00020">
    <property type="entry name" value="prfB"/>
    <property type="match status" value="1"/>
</dbReference>
<dbReference type="PANTHER" id="PTHR43116:SF3">
    <property type="entry name" value="CLASS I PEPTIDE CHAIN RELEASE FACTOR"/>
    <property type="match status" value="1"/>
</dbReference>
<organism evidence="4">
    <name type="scientific">bioreactor metagenome</name>
    <dbReference type="NCBI Taxonomy" id="1076179"/>
    <lineage>
        <taxon>unclassified sequences</taxon>
        <taxon>metagenomes</taxon>
        <taxon>ecological metagenomes</taxon>
    </lineage>
</organism>